<gene>
    <name evidence="2" type="ORF">SAMN05216262_10382</name>
</gene>
<organism evidence="2 3">
    <name type="scientific">Colwellia chukchiensis</name>
    <dbReference type="NCBI Taxonomy" id="641665"/>
    <lineage>
        <taxon>Bacteria</taxon>
        <taxon>Pseudomonadati</taxon>
        <taxon>Pseudomonadota</taxon>
        <taxon>Gammaproteobacteria</taxon>
        <taxon>Alteromonadales</taxon>
        <taxon>Colwelliaceae</taxon>
        <taxon>Colwellia</taxon>
    </lineage>
</organism>
<dbReference type="STRING" id="641665.GCA_002104455_02711"/>
<evidence type="ECO:0000256" key="1">
    <source>
        <dbReference type="SAM" id="SignalP"/>
    </source>
</evidence>
<feature type="chain" id="PRO_5011479932" description="TolC family protein" evidence="1">
    <location>
        <begin position="23"/>
        <end position="88"/>
    </location>
</feature>
<keyword evidence="1" id="KW-0732">Signal</keyword>
<accession>A0A1H7KAX4</accession>
<dbReference type="EMBL" id="FOBI01000003">
    <property type="protein sequence ID" value="SEK83978.1"/>
    <property type="molecule type" value="Genomic_DNA"/>
</dbReference>
<dbReference type="RefSeq" id="WP_085284240.1">
    <property type="nucleotide sequence ID" value="NZ_FOBI01000003.1"/>
</dbReference>
<evidence type="ECO:0008006" key="4">
    <source>
        <dbReference type="Google" id="ProtNLM"/>
    </source>
</evidence>
<protein>
    <recommendedName>
        <fullName evidence="4">TolC family protein</fullName>
    </recommendedName>
</protein>
<sequence length="88" mass="9686">MNNILKLTVAAMFALIAGNSQATQLVKVQAIDAVELVEITKQHLAQSIKLNTVALNPIEKTARAQVAMNRGQFEKTPNRVEKMTRLAE</sequence>
<evidence type="ECO:0000313" key="3">
    <source>
        <dbReference type="Proteomes" id="UP000199297"/>
    </source>
</evidence>
<evidence type="ECO:0000313" key="2">
    <source>
        <dbReference type="EMBL" id="SEK83978.1"/>
    </source>
</evidence>
<reference evidence="3" key="1">
    <citation type="submission" date="2016-10" db="EMBL/GenBank/DDBJ databases">
        <authorList>
            <person name="Varghese N."/>
            <person name="Submissions S."/>
        </authorList>
    </citation>
    <scope>NUCLEOTIDE SEQUENCE [LARGE SCALE GENOMIC DNA]</scope>
    <source>
        <strain evidence="3">CGMCC 1.9127</strain>
    </source>
</reference>
<dbReference type="OrthoDB" id="6228439at2"/>
<feature type="signal peptide" evidence="1">
    <location>
        <begin position="1"/>
        <end position="22"/>
    </location>
</feature>
<proteinExistence type="predicted"/>
<dbReference type="Proteomes" id="UP000199297">
    <property type="component" value="Unassembled WGS sequence"/>
</dbReference>
<dbReference type="AlphaFoldDB" id="A0A1H7KAX4"/>
<keyword evidence="3" id="KW-1185">Reference proteome</keyword>
<name>A0A1H7KAX4_9GAMM</name>